<evidence type="ECO:0000313" key="5">
    <source>
        <dbReference type="EMBL" id="CAE8587513.1"/>
    </source>
</evidence>
<evidence type="ECO:0000256" key="1">
    <source>
        <dbReference type="ARBA" id="ARBA00022741"/>
    </source>
</evidence>
<protein>
    <recommendedName>
        <fullName evidence="4">AIG1-type G domain-containing protein</fullName>
    </recommendedName>
</protein>
<dbReference type="GO" id="GO:0005525">
    <property type="term" value="F:GTP binding"/>
    <property type="evidence" value="ECO:0007669"/>
    <property type="project" value="UniProtKB-KW"/>
</dbReference>
<dbReference type="PANTHER" id="PTHR10903">
    <property type="entry name" value="GTPASE, IMAP FAMILY MEMBER-RELATED"/>
    <property type="match status" value="1"/>
</dbReference>
<organism evidence="5 6">
    <name type="scientific">Polarella glacialis</name>
    <name type="common">Dinoflagellate</name>
    <dbReference type="NCBI Taxonomy" id="89957"/>
    <lineage>
        <taxon>Eukaryota</taxon>
        <taxon>Sar</taxon>
        <taxon>Alveolata</taxon>
        <taxon>Dinophyceae</taxon>
        <taxon>Suessiales</taxon>
        <taxon>Suessiaceae</taxon>
        <taxon>Polarella</taxon>
    </lineage>
</organism>
<evidence type="ECO:0000256" key="3">
    <source>
        <dbReference type="SAM" id="SignalP"/>
    </source>
</evidence>
<gene>
    <name evidence="5" type="ORF">PGLA1383_LOCUS6350</name>
</gene>
<keyword evidence="6" id="KW-1185">Reference proteome</keyword>
<comment type="caution">
    <text evidence="5">The sequence shown here is derived from an EMBL/GenBank/DDBJ whole genome shotgun (WGS) entry which is preliminary data.</text>
</comment>
<dbReference type="Gene3D" id="3.40.50.300">
    <property type="entry name" value="P-loop containing nucleotide triphosphate hydrolases"/>
    <property type="match status" value="1"/>
</dbReference>
<feature type="non-terminal residue" evidence="5">
    <location>
        <position position="1"/>
    </location>
</feature>
<dbReference type="PANTHER" id="PTHR10903:SF184">
    <property type="entry name" value="GTP-BINDING PROTEIN A"/>
    <property type="match status" value="1"/>
</dbReference>
<dbReference type="SUPFAM" id="SSF52540">
    <property type="entry name" value="P-loop containing nucleoside triphosphate hydrolases"/>
    <property type="match status" value="1"/>
</dbReference>
<dbReference type="Pfam" id="PF04548">
    <property type="entry name" value="AIG1"/>
    <property type="match status" value="1"/>
</dbReference>
<keyword evidence="2" id="KW-0342">GTP-binding</keyword>
<feature type="domain" description="AIG1-type G" evidence="4">
    <location>
        <begin position="31"/>
        <end position="166"/>
    </location>
</feature>
<dbReference type="OrthoDB" id="8954335at2759"/>
<dbReference type="EMBL" id="CAJNNV010002634">
    <property type="protein sequence ID" value="CAE8587513.1"/>
    <property type="molecule type" value="Genomic_DNA"/>
</dbReference>
<dbReference type="AlphaFoldDB" id="A0A813DFV4"/>
<evidence type="ECO:0000259" key="4">
    <source>
        <dbReference type="PROSITE" id="PS51720"/>
    </source>
</evidence>
<name>A0A813DFV4_POLGL</name>
<evidence type="ECO:0000256" key="2">
    <source>
        <dbReference type="ARBA" id="ARBA00023134"/>
    </source>
</evidence>
<dbReference type="PROSITE" id="PS51720">
    <property type="entry name" value="G_AIG1"/>
    <property type="match status" value="1"/>
</dbReference>
<reference evidence="5" key="1">
    <citation type="submission" date="2021-02" db="EMBL/GenBank/DDBJ databases">
        <authorList>
            <person name="Dougan E. K."/>
            <person name="Rhodes N."/>
            <person name="Thang M."/>
            <person name="Chan C."/>
        </authorList>
    </citation>
    <scope>NUCLEOTIDE SEQUENCE</scope>
</reference>
<evidence type="ECO:0000313" key="6">
    <source>
        <dbReference type="Proteomes" id="UP000654075"/>
    </source>
</evidence>
<proteinExistence type="predicted"/>
<feature type="chain" id="PRO_5032418168" description="AIG1-type G domain-containing protein" evidence="3">
    <location>
        <begin position="31"/>
        <end position="166"/>
    </location>
</feature>
<keyword evidence="3" id="KW-0732">Signal</keyword>
<sequence length="166" mass="17632">MASSCCPAVKGLRALLAALLLLAVPLGTVGVAPSSVVLLGSSGSGKSETSNTLVGLTRFSVSGGLESETQVPQSENTTFRNRDWQVVDTPGYFDTSRSAEELQEALAQFADLVPGKVALLAFVVPYGRFGDAHLRGWRLIRSTFGDEALRHTVLVFSSCGERTEVE</sequence>
<dbReference type="InterPro" id="IPR027417">
    <property type="entry name" value="P-loop_NTPase"/>
</dbReference>
<feature type="signal peptide" evidence="3">
    <location>
        <begin position="1"/>
        <end position="30"/>
    </location>
</feature>
<dbReference type="InterPro" id="IPR006703">
    <property type="entry name" value="G_AIG1"/>
</dbReference>
<accession>A0A813DFV4</accession>
<keyword evidence="1" id="KW-0547">Nucleotide-binding</keyword>
<dbReference type="Proteomes" id="UP000654075">
    <property type="component" value="Unassembled WGS sequence"/>
</dbReference>
<dbReference type="InterPro" id="IPR045058">
    <property type="entry name" value="GIMA/IAN/Toc"/>
</dbReference>